<reference evidence="1" key="1">
    <citation type="submission" date="2014-09" db="EMBL/GenBank/DDBJ databases">
        <authorList>
            <person name="Magalhaes I.L.F."/>
            <person name="Oliveira U."/>
            <person name="Santos F.R."/>
            <person name="Vidigal T.H.D.A."/>
            <person name="Brescovit A.D."/>
            <person name="Santos A.J."/>
        </authorList>
    </citation>
    <scope>NUCLEOTIDE SEQUENCE</scope>
    <source>
        <tissue evidence="1">Shoot tissue taken approximately 20 cm above the soil surface</tissue>
    </source>
</reference>
<dbReference type="AlphaFoldDB" id="A0A0A9F1M0"/>
<organism evidence="1">
    <name type="scientific">Arundo donax</name>
    <name type="common">Giant reed</name>
    <name type="synonym">Donax arundinaceus</name>
    <dbReference type="NCBI Taxonomy" id="35708"/>
    <lineage>
        <taxon>Eukaryota</taxon>
        <taxon>Viridiplantae</taxon>
        <taxon>Streptophyta</taxon>
        <taxon>Embryophyta</taxon>
        <taxon>Tracheophyta</taxon>
        <taxon>Spermatophyta</taxon>
        <taxon>Magnoliopsida</taxon>
        <taxon>Liliopsida</taxon>
        <taxon>Poales</taxon>
        <taxon>Poaceae</taxon>
        <taxon>PACMAD clade</taxon>
        <taxon>Arundinoideae</taxon>
        <taxon>Arundineae</taxon>
        <taxon>Arundo</taxon>
    </lineage>
</organism>
<reference evidence="1" key="2">
    <citation type="journal article" date="2015" name="Data Brief">
        <title>Shoot transcriptome of the giant reed, Arundo donax.</title>
        <authorList>
            <person name="Barrero R.A."/>
            <person name="Guerrero F.D."/>
            <person name="Moolhuijzen P."/>
            <person name="Goolsby J.A."/>
            <person name="Tidwell J."/>
            <person name="Bellgard S.E."/>
            <person name="Bellgard M.I."/>
        </authorList>
    </citation>
    <scope>NUCLEOTIDE SEQUENCE</scope>
    <source>
        <tissue evidence="1">Shoot tissue taken approximately 20 cm above the soil surface</tissue>
    </source>
</reference>
<name>A0A0A9F1M0_ARUDO</name>
<evidence type="ECO:0000313" key="1">
    <source>
        <dbReference type="EMBL" id="JAE02173.1"/>
    </source>
</evidence>
<proteinExistence type="predicted"/>
<accession>A0A0A9F1M0</accession>
<dbReference type="EMBL" id="GBRH01195723">
    <property type="protein sequence ID" value="JAE02173.1"/>
    <property type="molecule type" value="Transcribed_RNA"/>
</dbReference>
<sequence length="40" mass="4456">MAARHSGESSHLCQKVLVRRSLSVLYSAEVRLASYNIIIP</sequence>
<protein>
    <submittedName>
        <fullName evidence="1">Uncharacterized protein</fullName>
    </submittedName>
</protein>